<sequence>MIIRLNSKNRHSYGGAIYIDSAKNILISNNSICRNTATAPSSSYNSYGGAIYFNSIVQKVTAVENTISDNSSEIGGGIYSRNSSSIEISSNQIKGSTGTGIYITASSENSITCAIYNNVIMNSNNQSSEGGGIFVENYKLIDIRQNLIANNKGTKGAGLFLNPASTLFLENNTIAYNTAENQGGGIYVATSNMLNDLSLNNNIFWANTAGTEGDDIHLLGFGGNPRELYNNTVREISGTFENTSGNINSDPLFYDPSNGDYHLQPNSPCINAANNGGYSDLDNTPTYQTRDIGAYEYNPTIPHPADTNSNFTIEESEYDAYNNAWRNNLPWTQTPENIPIEYNTRAGFLAENGGAYTNTGAMKPLCWTPNQ</sequence>
<dbReference type="AlphaFoldDB" id="A0A1V1P7U1"/>
<evidence type="ECO:0000256" key="1">
    <source>
        <dbReference type="ARBA" id="ARBA00022737"/>
    </source>
</evidence>
<organism evidence="3 4">
    <name type="scientific">Candidatus Magnetoglobus multicellularis str. Araruama</name>
    <dbReference type="NCBI Taxonomy" id="890399"/>
    <lineage>
        <taxon>Bacteria</taxon>
        <taxon>Pseudomonadati</taxon>
        <taxon>Thermodesulfobacteriota</taxon>
        <taxon>Desulfobacteria</taxon>
        <taxon>Desulfobacterales</taxon>
        <taxon>Desulfobacteraceae</taxon>
        <taxon>Candidatus Magnetoglobus</taxon>
    </lineage>
</organism>
<dbReference type="InterPro" id="IPR011050">
    <property type="entry name" value="Pectin_lyase_fold/virulence"/>
</dbReference>
<gene>
    <name evidence="3" type="ORF">OMM_02955</name>
</gene>
<dbReference type="PANTHER" id="PTHR11319">
    <property type="entry name" value="G PROTEIN-COUPLED RECEPTOR-RELATED"/>
    <property type="match status" value="1"/>
</dbReference>
<dbReference type="SMART" id="SM00722">
    <property type="entry name" value="CASH"/>
    <property type="match status" value="1"/>
</dbReference>
<reference evidence="4" key="1">
    <citation type="submission" date="2012-11" db="EMBL/GenBank/DDBJ databases">
        <authorList>
            <person name="Lucero-Rivera Y.E."/>
            <person name="Tovar-Ramirez D."/>
        </authorList>
    </citation>
    <scope>NUCLEOTIDE SEQUENCE [LARGE SCALE GENOMIC DNA]</scope>
    <source>
        <strain evidence="4">Araruama</strain>
    </source>
</reference>
<comment type="caution">
    <text evidence="3">The sequence shown here is derived from an EMBL/GenBank/DDBJ whole genome shotgun (WGS) entry which is preliminary data.</text>
</comment>
<dbReference type="NCBIfam" id="TIGR03804">
    <property type="entry name" value="para_beta_helix"/>
    <property type="match status" value="1"/>
</dbReference>
<evidence type="ECO:0000313" key="4">
    <source>
        <dbReference type="Proteomes" id="UP000189670"/>
    </source>
</evidence>
<dbReference type="NCBIfam" id="NF041518">
    <property type="entry name" value="choice_anch_Q"/>
    <property type="match status" value="1"/>
</dbReference>
<dbReference type="InterPro" id="IPR022441">
    <property type="entry name" value="Para_beta_helix_rpt-2"/>
</dbReference>
<dbReference type="Gene3D" id="2.160.20.10">
    <property type="entry name" value="Single-stranded right-handed beta-helix, Pectin lyase-like"/>
    <property type="match status" value="1"/>
</dbReference>
<dbReference type="SUPFAM" id="SSF51126">
    <property type="entry name" value="Pectin lyase-like"/>
    <property type="match status" value="1"/>
</dbReference>
<protein>
    <recommendedName>
        <fullName evidence="2">Carbohydrate-binding/sugar hydrolysis domain-containing protein</fullName>
    </recommendedName>
</protein>
<dbReference type="SMART" id="SM00710">
    <property type="entry name" value="PbH1"/>
    <property type="match status" value="5"/>
</dbReference>
<dbReference type="PANTHER" id="PTHR11319:SF35">
    <property type="entry name" value="OUTER MEMBRANE PROTEIN PMPC-RELATED"/>
    <property type="match status" value="1"/>
</dbReference>
<dbReference type="EMBL" id="ATBP01000363">
    <property type="protein sequence ID" value="ETR70826.1"/>
    <property type="molecule type" value="Genomic_DNA"/>
</dbReference>
<dbReference type="InterPro" id="IPR006626">
    <property type="entry name" value="PbH1"/>
</dbReference>
<feature type="domain" description="Carbohydrate-binding/sugar hydrolysis" evidence="2">
    <location>
        <begin position="21"/>
        <end position="189"/>
    </location>
</feature>
<proteinExistence type="predicted"/>
<dbReference type="Proteomes" id="UP000189670">
    <property type="component" value="Unassembled WGS sequence"/>
</dbReference>
<keyword evidence="1" id="KW-0677">Repeat</keyword>
<evidence type="ECO:0000313" key="3">
    <source>
        <dbReference type="EMBL" id="ETR70826.1"/>
    </source>
</evidence>
<evidence type="ECO:0000259" key="2">
    <source>
        <dbReference type="SMART" id="SM00722"/>
    </source>
</evidence>
<name>A0A1V1P7U1_9BACT</name>
<dbReference type="InterPro" id="IPR006633">
    <property type="entry name" value="Carb-bd_sugar_hydrolysis-dom"/>
</dbReference>
<dbReference type="InterPro" id="IPR059226">
    <property type="entry name" value="Choice_anch_Q_dom"/>
</dbReference>
<dbReference type="Pfam" id="PF13229">
    <property type="entry name" value="Beta_helix"/>
    <property type="match status" value="1"/>
</dbReference>
<accession>A0A1V1P7U1</accession>
<dbReference type="InterPro" id="IPR039448">
    <property type="entry name" value="Beta_helix"/>
</dbReference>
<dbReference type="InterPro" id="IPR012334">
    <property type="entry name" value="Pectin_lyas_fold"/>
</dbReference>